<dbReference type="InterPro" id="IPR050624">
    <property type="entry name" value="HTH-type_Tx_Regulator"/>
</dbReference>
<comment type="caution">
    <text evidence="4">The sequence shown here is derived from an EMBL/GenBank/DDBJ whole genome shotgun (WGS) entry which is preliminary data.</text>
</comment>
<dbReference type="PRINTS" id="PR00455">
    <property type="entry name" value="HTHTETR"/>
</dbReference>
<evidence type="ECO:0000313" key="4">
    <source>
        <dbReference type="EMBL" id="EAY29011.1"/>
    </source>
</evidence>
<evidence type="ECO:0000256" key="1">
    <source>
        <dbReference type="ARBA" id="ARBA00023125"/>
    </source>
</evidence>
<protein>
    <submittedName>
        <fullName evidence="4">Transcriptional regulator, TetR family</fullName>
    </submittedName>
</protein>
<organism evidence="4 5">
    <name type="scientific">Microscilla marina ATCC 23134</name>
    <dbReference type="NCBI Taxonomy" id="313606"/>
    <lineage>
        <taxon>Bacteria</taxon>
        <taxon>Pseudomonadati</taxon>
        <taxon>Bacteroidota</taxon>
        <taxon>Cytophagia</taxon>
        <taxon>Cytophagales</taxon>
        <taxon>Microscillaceae</taxon>
        <taxon>Microscilla</taxon>
    </lineage>
</organism>
<dbReference type="InterPro" id="IPR001647">
    <property type="entry name" value="HTH_TetR"/>
</dbReference>
<dbReference type="InterPro" id="IPR023772">
    <property type="entry name" value="DNA-bd_HTH_TetR-type_CS"/>
</dbReference>
<dbReference type="AlphaFoldDB" id="A1ZL45"/>
<dbReference type="OrthoDB" id="6430772at2"/>
<sequence>MRVKDERKIEVIYEATLHLIQEVGIAGITVAKIAKEAKLATGTVYIYFKNKEELINQLYLHLKKQTTENLFVGFDPTEPIKVCMKKLFVNALKNKMASFKEGVFMEQYYHSPYISQEQNK</sequence>
<feature type="domain" description="HTH tetR-type" evidence="3">
    <location>
        <begin position="6"/>
        <end position="66"/>
    </location>
</feature>
<keyword evidence="5" id="KW-1185">Reference proteome</keyword>
<name>A1ZL45_MICM2</name>
<dbReference type="EMBL" id="AAWS01000013">
    <property type="protein sequence ID" value="EAY29011.1"/>
    <property type="molecule type" value="Genomic_DNA"/>
</dbReference>
<dbReference type="Pfam" id="PF00440">
    <property type="entry name" value="TetR_N"/>
    <property type="match status" value="1"/>
</dbReference>
<reference evidence="4 5" key="1">
    <citation type="submission" date="2007-01" db="EMBL/GenBank/DDBJ databases">
        <authorList>
            <person name="Haygood M."/>
            <person name="Podell S."/>
            <person name="Anderson C."/>
            <person name="Hopkinson B."/>
            <person name="Roe K."/>
            <person name="Barbeau K."/>
            <person name="Gaasterland T."/>
            <person name="Ferriera S."/>
            <person name="Johnson J."/>
            <person name="Kravitz S."/>
            <person name="Beeson K."/>
            <person name="Sutton G."/>
            <person name="Rogers Y.-H."/>
            <person name="Friedman R."/>
            <person name="Frazier M."/>
            <person name="Venter J.C."/>
        </authorList>
    </citation>
    <scope>NUCLEOTIDE SEQUENCE [LARGE SCALE GENOMIC DNA]</scope>
    <source>
        <strain evidence="4 5">ATCC 23134</strain>
    </source>
</reference>
<dbReference type="Proteomes" id="UP000004095">
    <property type="component" value="Unassembled WGS sequence"/>
</dbReference>
<dbReference type="GO" id="GO:0003677">
    <property type="term" value="F:DNA binding"/>
    <property type="evidence" value="ECO:0007669"/>
    <property type="project" value="UniProtKB-UniRule"/>
</dbReference>
<evidence type="ECO:0000256" key="2">
    <source>
        <dbReference type="PROSITE-ProRule" id="PRU00335"/>
    </source>
</evidence>
<dbReference type="PANTHER" id="PTHR43479">
    <property type="entry name" value="ACREF/ENVCD OPERON REPRESSOR-RELATED"/>
    <property type="match status" value="1"/>
</dbReference>
<dbReference type="SUPFAM" id="SSF46689">
    <property type="entry name" value="Homeodomain-like"/>
    <property type="match status" value="1"/>
</dbReference>
<dbReference type="Gene3D" id="1.10.357.10">
    <property type="entry name" value="Tetracycline Repressor, domain 2"/>
    <property type="match status" value="1"/>
</dbReference>
<dbReference type="PROSITE" id="PS01081">
    <property type="entry name" value="HTH_TETR_1"/>
    <property type="match status" value="1"/>
</dbReference>
<proteinExistence type="predicted"/>
<evidence type="ECO:0000259" key="3">
    <source>
        <dbReference type="PROSITE" id="PS50977"/>
    </source>
</evidence>
<keyword evidence="1 2" id="KW-0238">DNA-binding</keyword>
<dbReference type="PANTHER" id="PTHR43479:SF11">
    <property type="entry name" value="ACREF_ENVCD OPERON REPRESSOR-RELATED"/>
    <property type="match status" value="1"/>
</dbReference>
<feature type="DNA-binding region" description="H-T-H motif" evidence="2">
    <location>
        <begin position="29"/>
        <end position="48"/>
    </location>
</feature>
<dbReference type="PROSITE" id="PS50977">
    <property type="entry name" value="HTH_TETR_2"/>
    <property type="match status" value="1"/>
</dbReference>
<dbReference type="eggNOG" id="COG1309">
    <property type="taxonomic scope" value="Bacteria"/>
</dbReference>
<dbReference type="RefSeq" id="WP_002697222.1">
    <property type="nucleotide sequence ID" value="NZ_AAWS01000013.1"/>
</dbReference>
<accession>A1ZL45</accession>
<gene>
    <name evidence="4" type="ORF">M23134_00165</name>
</gene>
<dbReference type="InterPro" id="IPR009057">
    <property type="entry name" value="Homeodomain-like_sf"/>
</dbReference>
<evidence type="ECO:0000313" key="5">
    <source>
        <dbReference type="Proteomes" id="UP000004095"/>
    </source>
</evidence>